<evidence type="ECO:0000256" key="1">
    <source>
        <dbReference type="SAM" id="Phobius"/>
    </source>
</evidence>
<keyword evidence="1" id="KW-0812">Transmembrane</keyword>
<evidence type="ECO:0000313" key="2">
    <source>
        <dbReference type="EMBL" id="SFH36399.1"/>
    </source>
</evidence>
<reference evidence="3" key="1">
    <citation type="submission" date="2016-10" db="EMBL/GenBank/DDBJ databases">
        <authorList>
            <person name="Varghese N."/>
            <person name="Submissions S."/>
        </authorList>
    </citation>
    <scope>NUCLEOTIDE SEQUENCE [LARGE SCALE GENOMIC DNA]</scope>
    <source>
        <strain evidence="3">LP51</strain>
    </source>
</reference>
<accession>A0A1I2ZFV9</accession>
<feature type="transmembrane region" description="Helical" evidence="1">
    <location>
        <begin position="80"/>
        <end position="102"/>
    </location>
</feature>
<dbReference type="Proteomes" id="UP000198724">
    <property type="component" value="Unassembled WGS sequence"/>
</dbReference>
<feature type="transmembrane region" description="Helical" evidence="1">
    <location>
        <begin position="6"/>
        <end position="28"/>
    </location>
</feature>
<organism evidence="2 3">
    <name type="scientific">Pontibacter chinhatensis</name>
    <dbReference type="NCBI Taxonomy" id="1436961"/>
    <lineage>
        <taxon>Bacteria</taxon>
        <taxon>Pseudomonadati</taxon>
        <taxon>Bacteroidota</taxon>
        <taxon>Cytophagia</taxon>
        <taxon>Cytophagales</taxon>
        <taxon>Hymenobacteraceae</taxon>
        <taxon>Pontibacter</taxon>
    </lineage>
</organism>
<proteinExistence type="predicted"/>
<dbReference type="STRING" id="1436961.SAMN05421739_11349"/>
<name>A0A1I2ZFV9_9BACT</name>
<feature type="transmembrane region" description="Helical" evidence="1">
    <location>
        <begin position="49"/>
        <end position="68"/>
    </location>
</feature>
<protein>
    <submittedName>
        <fullName evidence="2">Uncharacterized protein</fullName>
    </submittedName>
</protein>
<evidence type="ECO:0000313" key="3">
    <source>
        <dbReference type="Proteomes" id="UP000198724"/>
    </source>
</evidence>
<gene>
    <name evidence="2" type="ORF">SAMN05421739_11349</name>
</gene>
<keyword evidence="1" id="KW-0472">Membrane</keyword>
<keyword evidence="1" id="KW-1133">Transmembrane helix</keyword>
<dbReference type="EMBL" id="FOOT01000013">
    <property type="protein sequence ID" value="SFH36399.1"/>
    <property type="molecule type" value="Genomic_DNA"/>
</dbReference>
<sequence>MPTSDLFLWGFAATLILTILMAASRPLGLTRMDLPFLLGTFFTPNRNKAPLLGFAVHLVMGWLFAFIYAAAFESSQLSTWWFGMAVGFVHGAFVLTVGLQLLTTLHPRVANSYQGPTPTRQLEPPGFLALNYGRGTPLVTLLGHLVYGGVLGLFCGS</sequence>
<dbReference type="OrthoDB" id="161967at2"/>
<dbReference type="AlphaFoldDB" id="A0A1I2ZFV9"/>
<dbReference type="RefSeq" id="WP_092105506.1">
    <property type="nucleotide sequence ID" value="NZ_FOOT01000013.1"/>
</dbReference>
<keyword evidence="3" id="KW-1185">Reference proteome</keyword>